<dbReference type="EMBL" id="KB199905">
    <property type="protein sequence ID" value="ESP03911.1"/>
    <property type="molecule type" value="Genomic_DNA"/>
</dbReference>
<evidence type="ECO:0000256" key="1">
    <source>
        <dbReference type="SAM" id="Coils"/>
    </source>
</evidence>
<feature type="chain" id="PRO_5004717886" description="Olfactomedin-like domain-containing protein" evidence="2">
    <location>
        <begin position="23"/>
        <end position="363"/>
    </location>
</feature>
<dbReference type="OMA" id="NAVIMIC"/>
<organism evidence="3 4">
    <name type="scientific">Lottia gigantea</name>
    <name type="common">Giant owl limpet</name>
    <dbReference type="NCBI Taxonomy" id="225164"/>
    <lineage>
        <taxon>Eukaryota</taxon>
        <taxon>Metazoa</taxon>
        <taxon>Spiralia</taxon>
        <taxon>Lophotrochozoa</taxon>
        <taxon>Mollusca</taxon>
        <taxon>Gastropoda</taxon>
        <taxon>Patellogastropoda</taxon>
        <taxon>Lottioidea</taxon>
        <taxon>Lottiidae</taxon>
        <taxon>Lottia</taxon>
    </lineage>
</organism>
<keyword evidence="2" id="KW-0732">Signal</keyword>
<dbReference type="RefSeq" id="XP_009045393.1">
    <property type="nucleotide sequence ID" value="XM_009047145.1"/>
</dbReference>
<evidence type="ECO:0000313" key="3">
    <source>
        <dbReference type="EMBL" id="ESP03911.1"/>
    </source>
</evidence>
<dbReference type="OrthoDB" id="6095539at2759"/>
<dbReference type="HOGENOM" id="CLU_763504_0_0_1"/>
<dbReference type="SUPFAM" id="SSF63829">
    <property type="entry name" value="Calcium-dependent phosphotriesterase"/>
    <property type="match status" value="1"/>
</dbReference>
<evidence type="ECO:0000256" key="2">
    <source>
        <dbReference type="SAM" id="SignalP"/>
    </source>
</evidence>
<dbReference type="GeneID" id="20248231"/>
<evidence type="ECO:0008006" key="5">
    <source>
        <dbReference type="Google" id="ProtNLM"/>
    </source>
</evidence>
<dbReference type="Proteomes" id="UP000030746">
    <property type="component" value="Unassembled WGS sequence"/>
</dbReference>
<dbReference type="KEGG" id="lgi:LOTGIDRAFT_230214"/>
<dbReference type="AlphaFoldDB" id="V4B989"/>
<accession>V4B989</accession>
<feature type="coiled-coil region" evidence="1">
    <location>
        <begin position="35"/>
        <end position="62"/>
    </location>
</feature>
<name>V4B989_LOTGI</name>
<reference evidence="3 4" key="1">
    <citation type="journal article" date="2013" name="Nature">
        <title>Insights into bilaterian evolution from three spiralian genomes.</title>
        <authorList>
            <person name="Simakov O."/>
            <person name="Marletaz F."/>
            <person name="Cho S.J."/>
            <person name="Edsinger-Gonzales E."/>
            <person name="Havlak P."/>
            <person name="Hellsten U."/>
            <person name="Kuo D.H."/>
            <person name="Larsson T."/>
            <person name="Lv J."/>
            <person name="Arendt D."/>
            <person name="Savage R."/>
            <person name="Osoegawa K."/>
            <person name="de Jong P."/>
            <person name="Grimwood J."/>
            <person name="Chapman J.A."/>
            <person name="Shapiro H."/>
            <person name="Aerts A."/>
            <person name="Otillar R.P."/>
            <person name="Terry A.Y."/>
            <person name="Boore J.L."/>
            <person name="Grigoriev I.V."/>
            <person name="Lindberg D.R."/>
            <person name="Seaver E.C."/>
            <person name="Weisblat D.A."/>
            <person name="Putnam N.H."/>
            <person name="Rokhsar D.S."/>
        </authorList>
    </citation>
    <scope>NUCLEOTIDE SEQUENCE [LARGE SCALE GENOMIC DNA]</scope>
</reference>
<dbReference type="CTD" id="20248231"/>
<keyword evidence="1" id="KW-0175">Coiled coil</keyword>
<feature type="coiled-coil region" evidence="1">
    <location>
        <begin position="122"/>
        <end position="149"/>
    </location>
</feature>
<protein>
    <recommendedName>
        <fullName evidence="5">Olfactomedin-like domain-containing protein</fullName>
    </recommendedName>
</protein>
<keyword evidence="4" id="KW-1185">Reference proteome</keyword>
<sequence>MAFKTIIGLYICVIIFCDTTKGDNQLIIGQIEGLRREITNAFLELEIQIRREESEIQRLMDKSPVATEIKCGNETLNGDDSDIFSTKVWNLKQIASRCHVRVNKIRNKVRNVENVFKSKHEKKTLISDLEKLESDYREVVEDLDIKKEVVSNSELKLSEIRDQLFYLTHIDTSTMRYLQTRSPWRPNLVKLEHRRLKLRISGCPNWIVDCSINDITSLDDDSFVVTYTNQTALRRFNLDGLLLSEFKFPWNLEGVTAINETHVIVGAPGKRTLIILSVPGGFKVTGLILLEEPCGSDIDQTPAGLFLVGCRNSSTIRVYNPKWQLQDVLQQDDGKLLGLLTRNQSEEAKNRLLPKSPKGCSLG</sequence>
<gene>
    <name evidence="3" type="ORF">LOTGIDRAFT_230214</name>
</gene>
<proteinExistence type="predicted"/>
<feature type="signal peptide" evidence="2">
    <location>
        <begin position="1"/>
        <end position="22"/>
    </location>
</feature>
<evidence type="ECO:0000313" key="4">
    <source>
        <dbReference type="Proteomes" id="UP000030746"/>
    </source>
</evidence>